<evidence type="ECO:0000313" key="3">
    <source>
        <dbReference type="EMBL" id="UMM31640.1"/>
    </source>
</evidence>
<keyword evidence="2" id="KW-0812">Transmembrane</keyword>
<dbReference type="Pfam" id="PF10326">
    <property type="entry name" value="7TM_GPCR_Str"/>
    <property type="match status" value="1"/>
</dbReference>
<feature type="region of interest" description="Disordered" evidence="1">
    <location>
        <begin position="156"/>
        <end position="181"/>
    </location>
</feature>
<evidence type="ECO:0000256" key="2">
    <source>
        <dbReference type="SAM" id="Phobius"/>
    </source>
</evidence>
<feature type="transmembrane region" description="Helical" evidence="2">
    <location>
        <begin position="326"/>
        <end position="349"/>
    </location>
</feature>
<keyword evidence="2" id="KW-0472">Membrane</keyword>
<sequence>MESEDHEYFCSKTARPSQSQNHDRNRNADHQLAHLKDKSGIMKTYHVWTGENQFTNRYWEKYDRTVMSSDLNPFVVYSMNKRKNWTIEELDSIELMGQMQNLHKGEDVMLLERVAMRMVDWPKRFNYDFYWDDYKIQVMHELDSYVSGRPAYKKTTVNSGKGHHPHSFLAQNRASNKEESERIKNEKIANLEKEKRTVVAYHLIKSPDNYMNIFRKEFGRDNCHSSRWAPPTYWERKRKQDMNALDIRYKDLSEDEVEGIDVVEDREIEKEKKFYNLEDYVVDNFIHTVHTIIQRVAALVAVFNNLLLIFLIIFKSHRKVGKYKYLMIYISIFEIVYAIVDALAVPGIFTLDAMFVVVTFEDQVLVPDYMLASFGKVFCVFFGISMAIFAVHFIYRYLVLSGHILVKQYDAQTVIILLIFPLFFGAFWFWVPLAMIAPYEAADQYISDTFLKEIGKNISDVRYVGPYFWPIGSDCHPHIHWNAAIGILIMTIAIVSQRLIP</sequence>
<feature type="transmembrane region" description="Helical" evidence="2">
    <location>
        <begin position="369"/>
        <end position="394"/>
    </location>
</feature>
<dbReference type="InterPro" id="IPR019428">
    <property type="entry name" value="7TM_GPCR_serpentine_rcpt_Str"/>
</dbReference>
<dbReference type="SUPFAM" id="SSF81321">
    <property type="entry name" value="Family A G protein-coupled receptor-like"/>
    <property type="match status" value="1"/>
</dbReference>
<dbReference type="Proteomes" id="UP000829354">
    <property type="component" value="Chromosome V"/>
</dbReference>
<dbReference type="PANTHER" id="PTHR22943:SF245">
    <property type="entry name" value="SEVEN TM RECEPTOR"/>
    <property type="match status" value="1"/>
</dbReference>
<evidence type="ECO:0000256" key="1">
    <source>
        <dbReference type="SAM" id="MobiDB-lite"/>
    </source>
</evidence>
<dbReference type="EMBL" id="CP092624">
    <property type="protein sequence ID" value="UMM31640.1"/>
    <property type="molecule type" value="Genomic_DNA"/>
</dbReference>
<dbReference type="AlphaFoldDB" id="A0AAE9EXP5"/>
<feature type="region of interest" description="Disordered" evidence="1">
    <location>
        <begin position="1"/>
        <end position="26"/>
    </location>
</feature>
<proteinExistence type="predicted"/>
<dbReference type="PANTHER" id="PTHR22943">
    <property type="entry name" value="7-TRANSMEMBRANE DOMAIN RECEPTOR C.ELEGANS"/>
    <property type="match status" value="1"/>
</dbReference>
<evidence type="ECO:0000313" key="4">
    <source>
        <dbReference type="Proteomes" id="UP000829354"/>
    </source>
</evidence>
<keyword evidence="2" id="KW-1133">Transmembrane helix</keyword>
<feature type="transmembrane region" description="Helical" evidence="2">
    <location>
        <begin position="296"/>
        <end position="314"/>
    </location>
</feature>
<feature type="transmembrane region" description="Helical" evidence="2">
    <location>
        <begin position="479"/>
        <end position="500"/>
    </location>
</feature>
<protein>
    <submittedName>
        <fullName evidence="3">Uncharacterized protein</fullName>
    </submittedName>
</protein>
<reference evidence="3 4" key="1">
    <citation type="submission" date="2022-04" db="EMBL/GenBank/DDBJ databases">
        <title>Chromosome-level reference genomes for two strains of Caenorhabditis briggsae: an improved platform for comparative genomics.</title>
        <authorList>
            <person name="Stevens L."/>
            <person name="Andersen E."/>
        </authorList>
    </citation>
    <scope>NUCLEOTIDE SEQUENCE [LARGE SCALE GENOMIC DNA]</scope>
    <source>
        <strain evidence="3">VX34</strain>
        <tissue evidence="3">Whole-organism</tissue>
    </source>
</reference>
<name>A0AAE9EXP5_CAEBR</name>
<accession>A0AAE9EXP5</accession>
<gene>
    <name evidence="3" type="ORF">L5515_005754</name>
</gene>
<keyword evidence="4" id="KW-1185">Reference proteome</keyword>
<feature type="transmembrane region" description="Helical" evidence="2">
    <location>
        <begin position="414"/>
        <end position="431"/>
    </location>
</feature>
<organism evidence="3 4">
    <name type="scientific">Caenorhabditis briggsae</name>
    <dbReference type="NCBI Taxonomy" id="6238"/>
    <lineage>
        <taxon>Eukaryota</taxon>
        <taxon>Metazoa</taxon>
        <taxon>Ecdysozoa</taxon>
        <taxon>Nematoda</taxon>
        <taxon>Chromadorea</taxon>
        <taxon>Rhabditida</taxon>
        <taxon>Rhabditina</taxon>
        <taxon>Rhabditomorpha</taxon>
        <taxon>Rhabditoidea</taxon>
        <taxon>Rhabditidae</taxon>
        <taxon>Peloderinae</taxon>
        <taxon>Caenorhabditis</taxon>
    </lineage>
</organism>